<dbReference type="EC" id="2.3.2.27" evidence="3"/>
<dbReference type="PROSITE" id="PS01357">
    <property type="entry name" value="ZF_ZZ_1"/>
    <property type="match status" value="1"/>
</dbReference>
<evidence type="ECO:0000256" key="9">
    <source>
        <dbReference type="SAM" id="MobiDB-lite"/>
    </source>
</evidence>
<feature type="region of interest" description="Disordered" evidence="9">
    <location>
        <begin position="209"/>
        <end position="254"/>
    </location>
</feature>
<feature type="region of interest" description="Disordered" evidence="9">
    <location>
        <begin position="266"/>
        <end position="311"/>
    </location>
</feature>
<gene>
    <name evidence="11" type="ORF">KR093_002058</name>
</gene>
<evidence type="ECO:0000256" key="7">
    <source>
        <dbReference type="ARBA" id="ARBA00022833"/>
    </source>
</evidence>
<sequence>MSSIILYIYMYSGVSCDSCLKSNFNGRRYKCLICYDYDLCADCYEDGVTSTRHLVEHPMQCILTRSDIELYFGGEMLTTDQPQSFTCPYCKKMGFSDATLLEHVSAEHTETSLEVVCPVCAGLPGGEPNLVTDDFAGHLTLEHRQPRELYDEPSAIRHGGGVRRIPGRTLGGPRTRRSNMHFSSSSGLSALSPSGRESVDPIAELLSQLSGVRRGGPPTSQLQQLQMQMQMDRQQATASRQIDRLPRRTHPIVSTSNSNATMAEVISGGGSGSGAVGNGGASGVSGHPNLRTSEWPVGTSFASTSSHQQTQSSSLAANTLSAREVDKIQTASLVVWHSLIIIYLPFELQAVGNSCISSGSGGSGNALGISVGTGGTSTVNGSGNSGAMASQAVGQAAAGESSQSQYLLAKFMQPTLTDAEWADVERKRADRSTFVQSLLLSLLCTEELDLNAANDDDDCLAKSDNVNKEQNSGDSQKQQQQQEEQDTLLNNNADEQQQRAVVRQVNQMQQTSPEDFVCDEYRYKNKKANNTSATTQTSTGTAATGGGTGGGGGVGGGGGIVAPATAASAAGVGGRPTPADRGGIERRGRPQPAETATGSQQQLQQQQQQQKYKQNANAASNTNQIPDTR</sequence>
<dbReference type="PANTHER" id="PTHR12268">
    <property type="entry name" value="E3 UBIQUITIN-PROTEIN LIGASE KCMF1"/>
    <property type="match status" value="1"/>
</dbReference>
<evidence type="ECO:0000256" key="4">
    <source>
        <dbReference type="ARBA" id="ARBA00022679"/>
    </source>
</evidence>
<evidence type="ECO:0000313" key="12">
    <source>
        <dbReference type="Proteomes" id="UP001200034"/>
    </source>
</evidence>
<feature type="compositionally biased region" description="Low complexity" evidence="9">
    <location>
        <begin position="163"/>
        <end position="173"/>
    </location>
</feature>
<feature type="compositionally biased region" description="Polar residues" evidence="9">
    <location>
        <begin position="611"/>
        <end position="629"/>
    </location>
</feature>
<keyword evidence="4" id="KW-0808">Transferase</keyword>
<proteinExistence type="inferred from homology"/>
<dbReference type="InterPro" id="IPR050774">
    <property type="entry name" value="KCMF1/Dystrophin"/>
</dbReference>
<feature type="region of interest" description="Disordered" evidence="9">
    <location>
        <begin position="461"/>
        <end position="485"/>
    </location>
</feature>
<dbReference type="CDD" id="cd02338">
    <property type="entry name" value="ZZ_PCMF_like"/>
    <property type="match status" value="1"/>
</dbReference>
<dbReference type="SUPFAM" id="SSF57850">
    <property type="entry name" value="RING/U-box"/>
    <property type="match status" value="1"/>
</dbReference>
<feature type="region of interest" description="Disordered" evidence="9">
    <location>
        <begin position="566"/>
        <end position="629"/>
    </location>
</feature>
<dbReference type="InterPro" id="IPR043145">
    <property type="entry name" value="Znf_ZZ_sf"/>
</dbReference>
<accession>A0AAD4JSD5</accession>
<dbReference type="PANTHER" id="PTHR12268:SF13">
    <property type="entry name" value="E3 UBIQUITIN-PROTEIN LIGASE KCMF1"/>
    <property type="match status" value="1"/>
</dbReference>
<keyword evidence="6 8" id="KW-0863">Zinc-finger</keyword>
<name>A0AAD4JSD5_9MUSC</name>
<dbReference type="InterPro" id="IPR008598">
    <property type="entry name" value="Di19_Zn-bd"/>
</dbReference>
<dbReference type="GO" id="GO:0005886">
    <property type="term" value="C:plasma membrane"/>
    <property type="evidence" value="ECO:0007669"/>
    <property type="project" value="TreeGrafter"/>
</dbReference>
<dbReference type="PROSITE" id="PS50135">
    <property type="entry name" value="ZF_ZZ_2"/>
    <property type="match status" value="1"/>
</dbReference>
<dbReference type="Gene3D" id="3.30.60.90">
    <property type="match status" value="1"/>
</dbReference>
<comment type="catalytic activity">
    <reaction evidence="1">
        <text>S-ubiquitinyl-[E2 ubiquitin-conjugating enzyme]-L-cysteine + [acceptor protein]-L-lysine = [E2 ubiquitin-conjugating enzyme]-L-cysteine + N(6)-ubiquitinyl-[acceptor protein]-L-lysine.</text>
        <dbReference type="EC" id="2.3.2.27"/>
    </reaction>
</comment>
<feature type="domain" description="ZZ-type" evidence="10">
    <location>
        <begin position="11"/>
        <end position="67"/>
    </location>
</feature>
<keyword evidence="7" id="KW-0862">Zinc</keyword>
<dbReference type="AlphaFoldDB" id="A0AAD4JSD5"/>
<dbReference type="Pfam" id="PF00569">
    <property type="entry name" value="ZZ"/>
    <property type="match status" value="1"/>
</dbReference>
<dbReference type="SMART" id="SM00291">
    <property type="entry name" value="ZnF_ZZ"/>
    <property type="match status" value="1"/>
</dbReference>
<dbReference type="GO" id="GO:0061630">
    <property type="term" value="F:ubiquitin protein ligase activity"/>
    <property type="evidence" value="ECO:0007669"/>
    <property type="project" value="UniProtKB-EC"/>
</dbReference>
<dbReference type="Proteomes" id="UP001200034">
    <property type="component" value="Unassembled WGS sequence"/>
</dbReference>
<evidence type="ECO:0000259" key="10">
    <source>
        <dbReference type="PROSITE" id="PS50135"/>
    </source>
</evidence>
<dbReference type="Pfam" id="PF05605">
    <property type="entry name" value="zf-Di19"/>
    <property type="match status" value="1"/>
</dbReference>
<feature type="compositionally biased region" description="Gly residues" evidence="9">
    <location>
        <begin position="267"/>
        <end position="283"/>
    </location>
</feature>
<feature type="compositionally biased region" description="Low complexity" evidence="9">
    <location>
        <begin position="221"/>
        <end position="235"/>
    </location>
</feature>
<feature type="compositionally biased region" description="Low complexity" evidence="9">
    <location>
        <begin position="183"/>
        <end position="195"/>
    </location>
</feature>
<feature type="compositionally biased region" description="Low complexity" evidence="9">
    <location>
        <begin position="600"/>
        <end position="610"/>
    </location>
</feature>
<feature type="region of interest" description="Disordered" evidence="9">
    <location>
        <begin position="157"/>
        <end position="196"/>
    </location>
</feature>
<protein>
    <recommendedName>
        <fullName evidence="3">RING-type E3 ubiquitin transferase</fullName>
        <ecNumber evidence="3">2.3.2.27</ecNumber>
    </recommendedName>
</protein>
<dbReference type="GO" id="GO:0010646">
    <property type="term" value="P:regulation of cell communication"/>
    <property type="evidence" value="ECO:0007669"/>
    <property type="project" value="UniProtKB-ARBA"/>
</dbReference>
<dbReference type="GO" id="GO:0045202">
    <property type="term" value="C:synapse"/>
    <property type="evidence" value="ECO:0007669"/>
    <property type="project" value="GOC"/>
</dbReference>
<evidence type="ECO:0000256" key="2">
    <source>
        <dbReference type="ARBA" id="ARBA00010938"/>
    </source>
</evidence>
<dbReference type="InterPro" id="IPR000433">
    <property type="entry name" value="Znf_ZZ"/>
</dbReference>
<organism evidence="11 12">
    <name type="scientific">Drosophila rubida</name>
    <dbReference type="NCBI Taxonomy" id="30044"/>
    <lineage>
        <taxon>Eukaryota</taxon>
        <taxon>Metazoa</taxon>
        <taxon>Ecdysozoa</taxon>
        <taxon>Arthropoda</taxon>
        <taxon>Hexapoda</taxon>
        <taxon>Insecta</taxon>
        <taxon>Pterygota</taxon>
        <taxon>Neoptera</taxon>
        <taxon>Endopterygota</taxon>
        <taxon>Diptera</taxon>
        <taxon>Brachycera</taxon>
        <taxon>Muscomorpha</taxon>
        <taxon>Ephydroidea</taxon>
        <taxon>Drosophilidae</taxon>
        <taxon>Drosophila</taxon>
    </lineage>
</organism>
<evidence type="ECO:0000256" key="8">
    <source>
        <dbReference type="PROSITE-ProRule" id="PRU00228"/>
    </source>
</evidence>
<comment type="similarity">
    <text evidence="2">Belongs to the KCMF1 family.</text>
</comment>
<dbReference type="GO" id="GO:0008270">
    <property type="term" value="F:zinc ion binding"/>
    <property type="evidence" value="ECO:0007669"/>
    <property type="project" value="UniProtKB-KW"/>
</dbReference>
<reference evidence="11" key="1">
    <citation type="journal article" date="2021" name="Mol. Ecol. Resour.">
        <title>Phylogenomic analyses of the genus Drosophila reveals genomic signals of climate adaptation.</title>
        <authorList>
            <person name="Li F."/>
            <person name="Rane R.V."/>
            <person name="Luria V."/>
            <person name="Xiong Z."/>
            <person name="Chen J."/>
            <person name="Li Z."/>
            <person name="Catullo R.A."/>
            <person name="Griffin P.C."/>
            <person name="Schiffer M."/>
            <person name="Pearce S."/>
            <person name="Lee S.F."/>
            <person name="McElroy K."/>
            <person name="Stocker A."/>
            <person name="Shirriffs J."/>
            <person name="Cockerell F."/>
            <person name="Coppin C."/>
            <person name="Sgro C.M."/>
            <person name="Karger A."/>
            <person name="Cain J.W."/>
            <person name="Weber J.A."/>
            <person name="Santpere G."/>
            <person name="Kirschner M.W."/>
            <person name="Hoffmann A.A."/>
            <person name="Oakeshott J.G."/>
            <person name="Zhang G."/>
        </authorList>
    </citation>
    <scope>NUCLEOTIDE SEQUENCE</scope>
    <source>
        <strain evidence="11">BGI-SZ-2011g</strain>
    </source>
</reference>
<feature type="compositionally biased region" description="Low complexity" evidence="9">
    <location>
        <begin position="299"/>
        <end position="311"/>
    </location>
</feature>
<evidence type="ECO:0000256" key="1">
    <source>
        <dbReference type="ARBA" id="ARBA00000900"/>
    </source>
</evidence>
<keyword evidence="12" id="KW-1185">Reference proteome</keyword>
<dbReference type="GO" id="GO:0099536">
    <property type="term" value="P:synaptic signaling"/>
    <property type="evidence" value="ECO:0007669"/>
    <property type="project" value="TreeGrafter"/>
</dbReference>
<keyword evidence="5" id="KW-0479">Metal-binding</keyword>
<dbReference type="EMBL" id="JAJJHW010003409">
    <property type="protein sequence ID" value="KAH8358727.1"/>
    <property type="molecule type" value="Genomic_DNA"/>
</dbReference>
<evidence type="ECO:0000256" key="3">
    <source>
        <dbReference type="ARBA" id="ARBA00012483"/>
    </source>
</evidence>
<comment type="caution">
    <text evidence="11">The sequence shown here is derived from an EMBL/GenBank/DDBJ whole genome shotgun (WGS) entry which is preliminary data.</text>
</comment>
<evidence type="ECO:0000256" key="6">
    <source>
        <dbReference type="ARBA" id="ARBA00022771"/>
    </source>
</evidence>
<evidence type="ECO:0000256" key="5">
    <source>
        <dbReference type="ARBA" id="ARBA00022723"/>
    </source>
</evidence>
<evidence type="ECO:0000313" key="11">
    <source>
        <dbReference type="EMBL" id="KAH8358727.1"/>
    </source>
</evidence>
<dbReference type="GO" id="GO:0023051">
    <property type="term" value="P:regulation of signaling"/>
    <property type="evidence" value="ECO:0007669"/>
    <property type="project" value="UniProtKB-ARBA"/>
</dbReference>